<feature type="region of interest" description="Disordered" evidence="4">
    <location>
        <begin position="1"/>
        <end position="26"/>
    </location>
</feature>
<reference evidence="5" key="1">
    <citation type="submission" date="2021-01" db="EMBL/GenBank/DDBJ databases">
        <authorList>
            <person name="Corre E."/>
            <person name="Pelletier E."/>
            <person name="Niang G."/>
            <person name="Scheremetjew M."/>
            <person name="Finn R."/>
            <person name="Kale V."/>
            <person name="Holt S."/>
            <person name="Cochrane G."/>
            <person name="Meng A."/>
            <person name="Brown T."/>
            <person name="Cohen L."/>
        </authorList>
    </citation>
    <scope>NUCLEOTIDE SEQUENCE</scope>
    <source>
        <strain evidence="5">CCMP 410</strain>
    </source>
</reference>
<feature type="region of interest" description="Disordered" evidence="4">
    <location>
        <begin position="386"/>
        <end position="405"/>
    </location>
</feature>
<dbReference type="EMBL" id="HBGK01041032">
    <property type="protein sequence ID" value="CAD9300447.1"/>
    <property type="molecule type" value="Transcribed_RNA"/>
</dbReference>
<accession>A0A7S1VJF5</accession>
<keyword evidence="2" id="KW-0040">ANK repeat</keyword>
<protein>
    <submittedName>
        <fullName evidence="5">Uncharacterized protein</fullName>
    </submittedName>
</protein>
<evidence type="ECO:0000256" key="4">
    <source>
        <dbReference type="SAM" id="MobiDB-lite"/>
    </source>
</evidence>
<dbReference type="GO" id="GO:0051015">
    <property type="term" value="F:actin filament binding"/>
    <property type="evidence" value="ECO:0007669"/>
    <property type="project" value="TreeGrafter"/>
</dbReference>
<dbReference type="PANTHER" id="PTHR24153:SF8">
    <property type="entry name" value="FORKED, ISOFORM F"/>
    <property type="match status" value="1"/>
</dbReference>
<gene>
    <name evidence="5" type="ORF">GOCE00092_LOCUS21422</name>
</gene>
<sequence>MSVTMATVSTVSSHPTPSSPKRGTGETALECDYDVNPSFLYQAIEARQWDHCRKLFTRGDAATTQAATWVVRKEPDGRLRWRLLPVHSAIIFGAPLEIMELLLQAHPHGAQCKDDQGMLPLHLAFRNESDWDILEELLTAFPQAIHVKDRKGRTPAQCASSKTAKQAGVLELYTQIAISQERQRAVQESRTVLEARVSALQDTHVKTLQRLKADWEGQLNVLSDDLDKTKMELDITRQGLQQAKIQLEQKASSEKEVTEKLQQVTVALTTVNEARAAEHTMEKKSLQQREQQLIAANEELLLLVQTLLDQQTSLKVQLDKQAWEAKDRQETRQSVLSELNELTLQQESILAKDRDMWRQQLQESNEAAAHQLRDVLHKTKTWQAARVDESDSEVPNEVSTSTSSMVSVAKAEEELSEVLQSVKELEIKHAAMKQAEQDPPEELGML</sequence>
<evidence type="ECO:0000313" key="5">
    <source>
        <dbReference type="EMBL" id="CAD9300447.1"/>
    </source>
</evidence>
<dbReference type="Gene3D" id="1.25.40.20">
    <property type="entry name" value="Ankyrin repeat-containing domain"/>
    <property type="match status" value="1"/>
</dbReference>
<evidence type="ECO:0000256" key="3">
    <source>
        <dbReference type="SAM" id="Coils"/>
    </source>
</evidence>
<evidence type="ECO:0000256" key="1">
    <source>
        <dbReference type="ARBA" id="ARBA00022737"/>
    </source>
</evidence>
<dbReference type="PANTHER" id="PTHR24153">
    <property type="entry name" value="ESPIN"/>
    <property type="match status" value="1"/>
</dbReference>
<organism evidence="5">
    <name type="scientific">Grammatophora oceanica</name>
    <dbReference type="NCBI Taxonomy" id="210454"/>
    <lineage>
        <taxon>Eukaryota</taxon>
        <taxon>Sar</taxon>
        <taxon>Stramenopiles</taxon>
        <taxon>Ochrophyta</taxon>
        <taxon>Bacillariophyta</taxon>
        <taxon>Fragilariophyceae</taxon>
        <taxon>Fragilariophycidae</taxon>
        <taxon>Rhabdonematales</taxon>
        <taxon>Grammatophoraceae</taxon>
        <taxon>Grammatophora</taxon>
    </lineage>
</organism>
<proteinExistence type="predicted"/>
<keyword evidence="3" id="KW-0175">Coiled coil</keyword>
<dbReference type="InterPro" id="IPR036770">
    <property type="entry name" value="Ankyrin_rpt-contain_sf"/>
</dbReference>
<dbReference type="AlphaFoldDB" id="A0A7S1VJF5"/>
<keyword evidence="1" id="KW-0677">Repeat</keyword>
<dbReference type="SUPFAM" id="SSF48403">
    <property type="entry name" value="Ankyrin repeat"/>
    <property type="match status" value="1"/>
</dbReference>
<dbReference type="GO" id="GO:0005737">
    <property type="term" value="C:cytoplasm"/>
    <property type="evidence" value="ECO:0007669"/>
    <property type="project" value="TreeGrafter"/>
</dbReference>
<evidence type="ECO:0000256" key="2">
    <source>
        <dbReference type="ARBA" id="ARBA00023043"/>
    </source>
</evidence>
<feature type="compositionally biased region" description="Low complexity" evidence="4">
    <location>
        <begin position="1"/>
        <end position="20"/>
    </location>
</feature>
<dbReference type="InterPro" id="IPR052420">
    <property type="entry name" value="Espin/Espin-like"/>
</dbReference>
<feature type="coiled-coil region" evidence="3">
    <location>
        <begin position="408"/>
        <end position="435"/>
    </location>
</feature>
<name>A0A7S1VJF5_9STRA</name>
<dbReference type="GO" id="GO:0051017">
    <property type="term" value="P:actin filament bundle assembly"/>
    <property type="evidence" value="ECO:0007669"/>
    <property type="project" value="TreeGrafter"/>
</dbReference>